<evidence type="ECO:0000256" key="9">
    <source>
        <dbReference type="ARBA" id="ARBA00022801"/>
    </source>
</evidence>
<comment type="similarity">
    <text evidence="3">Belongs to the ku70 family.</text>
</comment>
<keyword evidence="6" id="KW-0158">Chromosome</keyword>
<dbReference type="SUPFAM" id="SSF53300">
    <property type="entry name" value="vWA-like"/>
    <property type="match status" value="1"/>
</dbReference>
<evidence type="ECO:0000256" key="13">
    <source>
        <dbReference type="ARBA" id="ARBA00023125"/>
    </source>
</evidence>
<feature type="region of interest" description="Disordered" evidence="20">
    <location>
        <begin position="40"/>
        <end position="60"/>
    </location>
</feature>
<reference evidence="22 23" key="1">
    <citation type="journal article" date="2012" name="PLoS Pathog.">
        <title>Diverse lifestyles and strategies of plant pathogenesis encoded in the genomes of eighteen Dothideomycetes fungi.</title>
        <authorList>
            <person name="Ohm R.A."/>
            <person name="Feau N."/>
            <person name="Henrissat B."/>
            <person name="Schoch C.L."/>
            <person name="Horwitz B.A."/>
            <person name="Barry K.W."/>
            <person name="Condon B.J."/>
            <person name="Copeland A.C."/>
            <person name="Dhillon B."/>
            <person name="Glaser F."/>
            <person name="Hesse C.N."/>
            <person name="Kosti I."/>
            <person name="LaButti K."/>
            <person name="Lindquist E.A."/>
            <person name="Lucas S."/>
            <person name="Salamov A.A."/>
            <person name="Bradshaw R.E."/>
            <person name="Ciuffetti L."/>
            <person name="Hamelin R.C."/>
            <person name="Kema G.H.J."/>
            <person name="Lawrence C."/>
            <person name="Scott J.A."/>
            <person name="Spatafora J.W."/>
            <person name="Turgeon B.G."/>
            <person name="de Wit P.J.G.M."/>
            <person name="Zhong S."/>
            <person name="Goodwin S.B."/>
            <person name="Grigoriev I.V."/>
        </authorList>
    </citation>
    <scope>NUCLEOTIDE SEQUENCE [LARGE SCALE GENOMIC DNA]</scope>
    <source>
        <strain evidence="23">C5 / ATCC 48332 / race O</strain>
    </source>
</reference>
<dbReference type="InterPro" id="IPR005161">
    <property type="entry name" value="Ku_N"/>
</dbReference>
<evidence type="ECO:0000256" key="10">
    <source>
        <dbReference type="ARBA" id="ARBA00022806"/>
    </source>
</evidence>
<dbReference type="EMBL" id="KB445587">
    <property type="protein sequence ID" value="EMD85824.1"/>
    <property type="molecule type" value="Genomic_DNA"/>
</dbReference>
<dbReference type="CDD" id="cd01458">
    <property type="entry name" value="vWA_ku"/>
    <property type="match status" value="1"/>
</dbReference>
<dbReference type="EC" id="3.6.4.12" evidence="4"/>
<feature type="region of interest" description="Disordered" evidence="20">
    <location>
        <begin position="563"/>
        <end position="588"/>
    </location>
</feature>
<dbReference type="GO" id="GO:0043564">
    <property type="term" value="C:Ku70:Ku80 complex"/>
    <property type="evidence" value="ECO:0007669"/>
    <property type="project" value="InterPro"/>
</dbReference>
<evidence type="ECO:0000256" key="18">
    <source>
        <dbReference type="ARBA" id="ARBA00031811"/>
    </source>
</evidence>
<evidence type="ECO:0000256" key="15">
    <source>
        <dbReference type="ARBA" id="ARBA00023204"/>
    </source>
</evidence>
<keyword evidence="8" id="KW-0227">DNA damage</keyword>
<dbReference type="OrthoDB" id="3249161at2759"/>
<dbReference type="Pfam" id="PF02037">
    <property type="entry name" value="SAP"/>
    <property type="match status" value="1"/>
</dbReference>
<feature type="compositionally biased region" description="Acidic residues" evidence="20">
    <location>
        <begin position="11"/>
        <end position="23"/>
    </location>
</feature>
<dbReference type="SMART" id="SM00559">
    <property type="entry name" value="Ku78"/>
    <property type="match status" value="1"/>
</dbReference>
<evidence type="ECO:0000256" key="1">
    <source>
        <dbReference type="ARBA" id="ARBA00004123"/>
    </source>
</evidence>
<dbReference type="GO" id="GO:0003690">
    <property type="term" value="F:double-stranded DNA binding"/>
    <property type="evidence" value="ECO:0007669"/>
    <property type="project" value="TreeGrafter"/>
</dbReference>
<gene>
    <name evidence="22" type="ORF">COCHEDRAFT_1198766</name>
</gene>
<evidence type="ECO:0000256" key="17">
    <source>
        <dbReference type="ARBA" id="ARBA00024890"/>
    </source>
</evidence>
<evidence type="ECO:0000313" key="23">
    <source>
        <dbReference type="Proteomes" id="UP000016936"/>
    </source>
</evidence>
<feature type="compositionally biased region" description="Basic residues" evidence="20">
    <location>
        <begin position="564"/>
        <end position="576"/>
    </location>
</feature>
<dbReference type="Gene3D" id="4.10.970.10">
    <property type="entry name" value="Ku70, bridge and pillars"/>
    <property type="match status" value="1"/>
</dbReference>
<dbReference type="STRING" id="701091.M2TH49"/>
<dbReference type="AlphaFoldDB" id="M2TH49"/>
<keyword evidence="11" id="KW-0067">ATP-binding</keyword>
<keyword evidence="16" id="KW-0539">Nucleus</keyword>
<dbReference type="Pfam" id="PF02735">
    <property type="entry name" value="Ku"/>
    <property type="match status" value="1"/>
</dbReference>
<dbReference type="Gene3D" id="3.40.50.410">
    <property type="entry name" value="von Willebrand factor, type A domain"/>
    <property type="match status" value="1"/>
</dbReference>
<dbReference type="Gene3D" id="1.10.1600.10">
    <property type="match status" value="1"/>
</dbReference>
<dbReference type="InterPro" id="IPR036361">
    <property type="entry name" value="SAP_dom_sf"/>
</dbReference>
<dbReference type="OMA" id="FWANVKH"/>
<dbReference type="CDD" id="cd00788">
    <property type="entry name" value="KU70"/>
    <property type="match status" value="1"/>
</dbReference>
<dbReference type="eggNOG" id="KOG2327">
    <property type="taxonomic scope" value="Eukaryota"/>
</dbReference>
<dbReference type="GO" id="GO:0016787">
    <property type="term" value="F:hydrolase activity"/>
    <property type="evidence" value="ECO:0007669"/>
    <property type="project" value="UniProtKB-KW"/>
</dbReference>
<dbReference type="InterPro" id="IPR006165">
    <property type="entry name" value="Ku70"/>
</dbReference>
<dbReference type="Gene3D" id="1.10.720.30">
    <property type="entry name" value="SAP domain"/>
    <property type="match status" value="1"/>
</dbReference>
<dbReference type="FunFam" id="4.10.970.10:FF:000003">
    <property type="entry name" value="ATP-dependent DNA helicase II subunit 1"/>
    <property type="match status" value="1"/>
</dbReference>
<dbReference type="PANTHER" id="PTHR12604">
    <property type="entry name" value="KU AUTOANTIGEN DNA HELICASE"/>
    <property type="match status" value="1"/>
</dbReference>
<dbReference type="SUPFAM" id="SSF68906">
    <property type="entry name" value="SAP domain"/>
    <property type="match status" value="1"/>
</dbReference>
<evidence type="ECO:0000256" key="11">
    <source>
        <dbReference type="ARBA" id="ARBA00022840"/>
    </source>
</evidence>
<keyword evidence="13" id="KW-0238">DNA-binding</keyword>
<comment type="catalytic activity">
    <reaction evidence="19">
        <text>ATP + H2O = ADP + phosphate + H(+)</text>
        <dbReference type="Rhea" id="RHEA:13065"/>
        <dbReference type="ChEBI" id="CHEBI:15377"/>
        <dbReference type="ChEBI" id="CHEBI:15378"/>
        <dbReference type="ChEBI" id="CHEBI:30616"/>
        <dbReference type="ChEBI" id="CHEBI:43474"/>
        <dbReference type="ChEBI" id="CHEBI:456216"/>
        <dbReference type="EC" id="3.6.4.12"/>
    </reaction>
</comment>
<feature type="compositionally biased region" description="Basic and acidic residues" evidence="20">
    <location>
        <begin position="46"/>
        <end position="59"/>
    </location>
</feature>
<evidence type="ECO:0000256" key="7">
    <source>
        <dbReference type="ARBA" id="ARBA00022741"/>
    </source>
</evidence>
<keyword evidence="12" id="KW-0779">Telomere</keyword>
<dbReference type="InterPro" id="IPR027388">
    <property type="entry name" value="Ku70_bridge/pillars_dom_sf"/>
</dbReference>
<dbReference type="InterPro" id="IPR016194">
    <property type="entry name" value="SPOC-like_C_dom_sf"/>
</dbReference>
<dbReference type="Gene3D" id="2.40.290.10">
    <property type="match status" value="1"/>
</dbReference>
<protein>
    <recommendedName>
        <fullName evidence="5">ATP-dependent DNA helicase II subunit 1</fullName>
        <ecNumber evidence="4">3.6.4.12</ecNumber>
    </recommendedName>
    <alternativeName>
        <fullName evidence="18">ATP-dependent DNA helicase II subunit Ku70</fullName>
    </alternativeName>
</protein>
<dbReference type="SUPFAM" id="SSF100939">
    <property type="entry name" value="SPOC domain-like"/>
    <property type="match status" value="1"/>
</dbReference>
<evidence type="ECO:0000256" key="12">
    <source>
        <dbReference type="ARBA" id="ARBA00022895"/>
    </source>
</evidence>
<evidence type="ECO:0000256" key="8">
    <source>
        <dbReference type="ARBA" id="ARBA00022763"/>
    </source>
</evidence>
<evidence type="ECO:0000256" key="20">
    <source>
        <dbReference type="SAM" id="MobiDB-lite"/>
    </source>
</evidence>
<feature type="region of interest" description="Disordered" evidence="20">
    <location>
        <begin position="1"/>
        <end position="26"/>
    </location>
</feature>
<evidence type="ECO:0000256" key="19">
    <source>
        <dbReference type="ARBA" id="ARBA00047995"/>
    </source>
</evidence>
<dbReference type="InterPro" id="IPR006164">
    <property type="entry name" value="DNA_bd_Ku70/Ku80"/>
</dbReference>
<dbReference type="FunFam" id="1.10.1600.10:FF:000004">
    <property type="entry name" value="ATP-dependent DNA helicase II subunit 1"/>
    <property type="match status" value="1"/>
</dbReference>
<dbReference type="Pfam" id="PF03731">
    <property type="entry name" value="Ku_N"/>
    <property type="match status" value="1"/>
</dbReference>
<feature type="domain" description="SAP" evidence="21">
    <location>
        <begin position="623"/>
        <end position="657"/>
    </location>
</feature>
<evidence type="ECO:0000256" key="4">
    <source>
        <dbReference type="ARBA" id="ARBA00012551"/>
    </source>
</evidence>
<reference evidence="23" key="2">
    <citation type="journal article" date="2013" name="PLoS Genet.">
        <title>Comparative genome structure, secondary metabolite, and effector coding capacity across Cochliobolus pathogens.</title>
        <authorList>
            <person name="Condon B.J."/>
            <person name="Leng Y."/>
            <person name="Wu D."/>
            <person name="Bushley K.E."/>
            <person name="Ohm R.A."/>
            <person name="Otillar R."/>
            <person name="Martin J."/>
            <person name="Schackwitz W."/>
            <person name="Grimwood J."/>
            <person name="MohdZainudin N."/>
            <person name="Xue C."/>
            <person name="Wang R."/>
            <person name="Manning V.A."/>
            <person name="Dhillon B."/>
            <person name="Tu Z.J."/>
            <person name="Steffenson B.J."/>
            <person name="Salamov A."/>
            <person name="Sun H."/>
            <person name="Lowry S."/>
            <person name="LaButti K."/>
            <person name="Han J."/>
            <person name="Copeland A."/>
            <person name="Lindquist E."/>
            <person name="Barry K."/>
            <person name="Schmutz J."/>
            <person name="Baker S.E."/>
            <person name="Ciuffetti L.M."/>
            <person name="Grigoriev I.V."/>
            <person name="Zhong S."/>
            <person name="Turgeon B.G."/>
        </authorList>
    </citation>
    <scope>NUCLEOTIDE SEQUENCE [LARGE SCALE GENOMIC DNA]</scope>
    <source>
        <strain evidence="23">C5 / ATCC 48332 / race O</strain>
    </source>
</reference>
<dbReference type="NCBIfam" id="TIGR00578">
    <property type="entry name" value="ku70"/>
    <property type="match status" value="1"/>
</dbReference>
<keyword evidence="10" id="KW-0347">Helicase</keyword>
<feature type="compositionally biased region" description="Basic and acidic residues" evidence="20">
    <location>
        <begin position="1"/>
        <end position="10"/>
    </location>
</feature>
<dbReference type="GO" id="GO:0003678">
    <property type="term" value="F:DNA helicase activity"/>
    <property type="evidence" value="ECO:0007669"/>
    <property type="project" value="UniProtKB-EC"/>
</dbReference>
<dbReference type="GO" id="GO:0003684">
    <property type="term" value="F:damaged DNA binding"/>
    <property type="evidence" value="ECO:0007669"/>
    <property type="project" value="InterPro"/>
</dbReference>
<dbReference type="FunFam" id="2.40.290.10:FF:000001">
    <property type="entry name" value="X-ray repair cross complementing 6"/>
    <property type="match status" value="1"/>
</dbReference>
<evidence type="ECO:0000313" key="22">
    <source>
        <dbReference type="EMBL" id="EMD85824.1"/>
    </source>
</evidence>
<dbReference type="GO" id="GO:0006303">
    <property type="term" value="P:double-strand break repair via nonhomologous end joining"/>
    <property type="evidence" value="ECO:0007669"/>
    <property type="project" value="InterPro"/>
</dbReference>
<evidence type="ECO:0000256" key="5">
    <source>
        <dbReference type="ARBA" id="ARBA00021796"/>
    </source>
</evidence>
<sequence>MADPQDNRAGDEEEDEDEEEVDDTSYKTIKDAVLFAIHVSPSMLEKPPKSEDKKAERDSPTSAALKCAYQLMQQRIISNPNDMMGILLFGTEETDLKDGDNTFQHCYLLADLDVPSAQDVKRLRDMVEDEEEAEKILKPAKDGASIATVLFCANQIFTTKAPNFSSRRLFLVTDNDYPVKAKADKDAAVTRARDLYDLGCTIDLFPISQPDHNFDRSRFYDDLVYPTSPSDPDAPVAIPSTTKVAKSGEGISLLKQLISSINSKATPRRALFSLPLELGPDLRIGVKGYILIKRQEHVKSCYVWVGGEKPQIVTSSTAHMADDTAQIVEKAELRKAYKFGGDAITFTPEEITKIRQCFGQPVIRIIGFKPLSSVPIWANTNKSTFIYPSEADYIGSTRVFSALQRKLLKSKKMGLVWFIPRRNAAPTLAALIPGEEKTNEEGEQVMPPGLWLIPLPFADDIRQFPTPPEEPLKTTDVLTDKMRLIIEQLQLPKGIYDPSRYPNPDLQWFYRILQALALEEELPDHPEDKTIPRFKQIDKRCGEYIEDYGKEFQEVYAQQQKSALAHRTKPTAKKRTGGADTDVEEKKPVAKRVKKEFKGADGGDEDGGMTDQQMADMNNSGQISKQTVAVLKQWLGARGQSTAGKKADLLERVQEYLDGKGFPKPVPMDRSAFSAHDSVAYIWQQLGLPENALKSLKLPVDAECLPSSFKVDILAQSAIAVSALAAALYRSVRHANEIPRVTVPAEHACVEFKSERLYTLDGKIASPPWGTIGGLHKASDGS</sequence>
<keyword evidence="7" id="KW-0547">Nucleotide-binding</keyword>
<keyword evidence="15" id="KW-0234">DNA repair</keyword>
<dbReference type="HOGENOM" id="CLU_014815_3_0_1"/>
<name>M2TH49_COCH5</name>
<evidence type="ECO:0000256" key="6">
    <source>
        <dbReference type="ARBA" id="ARBA00022454"/>
    </source>
</evidence>
<dbReference type="InterPro" id="IPR047087">
    <property type="entry name" value="KU70_core_dom"/>
</dbReference>
<dbReference type="PROSITE" id="PS50800">
    <property type="entry name" value="SAP"/>
    <property type="match status" value="1"/>
</dbReference>
<dbReference type="SMART" id="SM00513">
    <property type="entry name" value="SAP"/>
    <property type="match status" value="1"/>
</dbReference>
<dbReference type="FunFam" id="3.40.50.410:FF:000071">
    <property type="entry name" value="ATP-dependent DNA helicase II subunit 1"/>
    <property type="match status" value="1"/>
</dbReference>
<proteinExistence type="inferred from homology"/>
<comment type="subcellular location">
    <subcellularLocation>
        <location evidence="2">Chromosome</location>
        <location evidence="2">Telomere</location>
    </subcellularLocation>
    <subcellularLocation>
        <location evidence="1">Nucleus</location>
    </subcellularLocation>
</comment>
<accession>M2TH49</accession>
<dbReference type="InterPro" id="IPR003034">
    <property type="entry name" value="SAP_dom"/>
</dbReference>
<dbReference type="GO" id="GO:0000781">
    <property type="term" value="C:chromosome, telomeric region"/>
    <property type="evidence" value="ECO:0007669"/>
    <property type="project" value="UniProtKB-SubCell"/>
</dbReference>
<dbReference type="Pfam" id="PF03730">
    <property type="entry name" value="Ku_C"/>
    <property type="match status" value="1"/>
</dbReference>
<evidence type="ECO:0000256" key="16">
    <source>
        <dbReference type="ARBA" id="ARBA00023242"/>
    </source>
</evidence>
<dbReference type="GO" id="GO:0005524">
    <property type="term" value="F:ATP binding"/>
    <property type="evidence" value="ECO:0007669"/>
    <property type="project" value="UniProtKB-KW"/>
</dbReference>
<evidence type="ECO:0000256" key="14">
    <source>
        <dbReference type="ARBA" id="ARBA00023172"/>
    </source>
</evidence>
<dbReference type="GO" id="GO:0006310">
    <property type="term" value="P:DNA recombination"/>
    <property type="evidence" value="ECO:0007669"/>
    <property type="project" value="UniProtKB-KW"/>
</dbReference>
<dbReference type="GO" id="GO:0042162">
    <property type="term" value="F:telomeric DNA binding"/>
    <property type="evidence" value="ECO:0007669"/>
    <property type="project" value="InterPro"/>
</dbReference>
<keyword evidence="14" id="KW-0233">DNA recombination</keyword>
<dbReference type="InterPro" id="IPR036465">
    <property type="entry name" value="vWFA_dom_sf"/>
</dbReference>
<evidence type="ECO:0000256" key="3">
    <source>
        <dbReference type="ARBA" id="ARBA00005240"/>
    </source>
</evidence>
<dbReference type="Proteomes" id="UP000016936">
    <property type="component" value="Unassembled WGS sequence"/>
</dbReference>
<dbReference type="GO" id="GO:0000723">
    <property type="term" value="P:telomere maintenance"/>
    <property type="evidence" value="ECO:0007669"/>
    <property type="project" value="InterPro"/>
</dbReference>
<evidence type="ECO:0000256" key="2">
    <source>
        <dbReference type="ARBA" id="ARBA00004574"/>
    </source>
</evidence>
<evidence type="ECO:0000259" key="21">
    <source>
        <dbReference type="PROSITE" id="PS50800"/>
    </source>
</evidence>
<keyword evidence="9" id="KW-0378">Hydrolase</keyword>
<organism evidence="22 23">
    <name type="scientific">Cochliobolus heterostrophus (strain C5 / ATCC 48332 / race O)</name>
    <name type="common">Southern corn leaf blight fungus</name>
    <name type="synonym">Bipolaris maydis</name>
    <dbReference type="NCBI Taxonomy" id="701091"/>
    <lineage>
        <taxon>Eukaryota</taxon>
        <taxon>Fungi</taxon>
        <taxon>Dikarya</taxon>
        <taxon>Ascomycota</taxon>
        <taxon>Pezizomycotina</taxon>
        <taxon>Dothideomycetes</taxon>
        <taxon>Pleosporomycetidae</taxon>
        <taxon>Pleosporales</taxon>
        <taxon>Pleosporineae</taxon>
        <taxon>Pleosporaceae</taxon>
        <taxon>Bipolaris</taxon>
    </lineage>
</organism>
<keyword evidence="23" id="KW-1185">Reference proteome</keyword>
<dbReference type="InterPro" id="IPR005160">
    <property type="entry name" value="Ku_C"/>
</dbReference>
<comment type="function">
    <text evidence="17">Single-stranded DNA-dependent ATP-dependent helicase. Involved in non-homologous end joining (NHEJ) DNA double strand break repair. DNA-binding is sequence-independent but has a high affinity to nicks in double-stranded DNA and to the ends of duplex DNA. Binds to naturally occurring chromosomal ends, and therefore provides chromosomal end protection. Required also for telomere recombination to repair telomeric ends in the absence of telomerase. KU70, of the KU70/KU80 heterodimer, binds to the stem loop of TLC1, the RNA component of telomerase. Involved in telomere maintenance. Interacts with telomeric repeats and subtelomeric sequences thereby controlling telomere length and protecting against subtelomeric rearrangement. Maintains telomeric chromatin, which is involved in silencing the expression of genes located at the telomere. Required for mating-type switching.</text>
</comment>
<dbReference type="PANTHER" id="PTHR12604:SF2">
    <property type="entry name" value="X-RAY REPAIR CROSS-COMPLEMENTING PROTEIN 6"/>
    <property type="match status" value="1"/>
</dbReference>